<feature type="domain" description="Reverse transcriptase" evidence="1">
    <location>
        <begin position="1"/>
        <end position="237"/>
    </location>
</feature>
<proteinExistence type="predicted"/>
<name>A0A0U1QMB7_9BACL</name>
<dbReference type="RefSeq" id="WP_047035401.1">
    <property type="nucleotide sequence ID" value="NZ_AFVQ02000165.1"/>
</dbReference>
<evidence type="ECO:0000313" key="3">
    <source>
        <dbReference type="Proteomes" id="UP000035553"/>
    </source>
</evidence>
<comment type="caution">
    <text evidence="2">The sequence shown here is derived from an EMBL/GenBank/DDBJ whole genome shotgun (WGS) entry which is preliminary data.</text>
</comment>
<accession>A0A0U1QMB7</accession>
<organism evidence="2 3">
    <name type="scientific">Sporolactobacillus inulinus CASD</name>
    <dbReference type="NCBI Taxonomy" id="1069536"/>
    <lineage>
        <taxon>Bacteria</taxon>
        <taxon>Bacillati</taxon>
        <taxon>Bacillota</taxon>
        <taxon>Bacilli</taxon>
        <taxon>Bacillales</taxon>
        <taxon>Sporolactobacillaceae</taxon>
        <taxon>Sporolactobacillus</taxon>
    </lineage>
</organism>
<dbReference type="AlphaFoldDB" id="A0A0U1QMB7"/>
<protein>
    <recommendedName>
        <fullName evidence="1">Reverse transcriptase domain-containing protein</fullName>
    </recommendedName>
</protein>
<dbReference type="PROSITE" id="PS50878">
    <property type="entry name" value="RT_POL"/>
    <property type="match status" value="1"/>
</dbReference>
<evidence type="ECO:0000313" key="2">
    <source>
        <dbReference type="EMBL" id="KLI01756.1"/>
    </source>
</evidence>
<dbReference type="STRING" id="1069536.SINU_11725"/>
<feature type="non-terminal residue" evidence="2">
    <location>
        <position position="1"/>
    </location>
</feature>
<evidence type="ECO:0000259" key="1">
    <source>
        <dbReference type="PROSITE" id="PS50878"/>
    </source>
</evidence>
<dbReference type="SUPFAM" id="SSF56672">
    <property type="entry name" value="DNA/RNA polymerases"/>
    <property type="match status" value="1"/>
</dbReference>
<gene>
    <name evidence="2" type="ORF">SINU_11725</name>
</gene>
<dbReference type="Proteomes" id="UP000035553">
    <property type="component" value="Unassembled WGS sequence"/>
</dbReference>
<reference evidence="2 3" key="1">
    <citation type="journal article" date="2011" name="J. Bacteriol.">
        <title>Draft genome sequence of Sporolactobacillus inulinus strain CASD, an efficient D-lactic acid-producing bacterium with high-concentration lactate tolerance capability.</title>
        <authorList>
            <person name="Yu B."/>
            <person name="Su F."/>
            <person name="Wang L."/>
            <person name="Xu K."/>
            <person name="Zhao B."/>
            <person name="Xu P."/>
        </authorList>
    </citation>
    <scope>NUCLEOTIDE SEQUENCE [LARGE SCALE GENOMIC DNA]</scope>
    <source>
        <strain evidence="2 3">CASD</strain>
    </source>
</reference>
<dbReference type="Pfam" id="PF00078">
    <property type="entry name" value="RVT_1"/>
    <property type="match status" value="1"/>
</dbReference>
<dbReference type="InterPro" id="IPR043502">
    <property type="entry name" value="DNA/RNA_pol_sf"/>
</dbReference>
<dbReference type="PANTHER" id="PTHR34047:SF8">
    <property type="entry name" value="PROTEIN YKFC"/>
    <property type="match status" value="1"/>
</dbReference>
<dbReference type="EMBL" id="AFVQ02000165">
    <property type="protein sequence ID" value="KLI01756.1"/>
    <property type="molecule type" value="Genomic_DNA"/>
</dbReference>
<dbReference type="InterPro" id="IPR000477">
    <property type="entry name" value="RT_dom"/>
</dbReference>
<dbReference type="CDD" id="cd01651">
    <property type="entry name" value="RT_G2_intron"/>
    <property type="match status" value="1"/>
</dbReference>
<keyword evidence="3" id="KW-1185">Reference proteome</keyword>
<dbReference type="OrthoDB" id="9793236at2"/>
<sequence>TELPVIIFLSFRYPFLHNYTASTVFDFLWKEKNAWIIKGDFSSFFDTLNHQLLLKTVKQVLLGDVDLKLQDDWYSILKFVTKYRTISKKEIDALYKPFHGKTYVDNRKKLGNYIKTGKLHLSSTNNKGIPQGTAISAVLANVYMIFFDEYVDRLVKSYGGFYRRYSDDFVIILPESKCDYACVNEIKSRIISKSENELFLDIETKKTKLLHFVKGERKIYKNNTSTATTFDYLGFEFNGKTVFLRSKTLYKFHYRGKKGIILLARNLEERTIVESDHYPRLRKKYLLRRIKSKHIEKIKEGLDCAKKDSEAGQSIKGRRKATIMYLSSKPRKMKNMLNYAVNAQKVFSIPISGCDSLYYVNIEKKIKKQIGFFQREFNKLKKKHNKELQEINVNVK</sequence>
<dbReference type="InterPro" id="IPR051083">
    <property type="entry name" value="GrpII_Intron_Splice-Mob/Def"/>
</dbReference>
<dbReference type="PANTHER" id="PTHR34047">
    <property type="entry name" value="NUCLEAR INTRON MATURASE 1, MITOCHONDRIAL-RELATED"/>
    <property type="match status" value="1"/>
</dbReference>